<evidence type="ECO:0000256" key="1">
    <source>
        <dbReference type="SAM" id="MobiDB-lite"/>
    </source>
</evidence>
<dbReference type="Proteomes" id="UP001295684">
    <property type="component" value="Unassembled WGS sequence"/>
</dbReference>
<dbReference type="AlphaFoldDB" id="A0AAD1U3Y7"/>
<feature type="compositionally biased region" description="Basic residues" evidence="1">
    <location>
        <begin position="1"/>
        <end position="14"/>
    </location>
</feature>
<proteinExistence type="predicted"/>
<comment type="caution">
    <text evidence="2">The sequence shown here is derived from an EMBL/GenBank/DDBJ whole genome shotgun (WGS) entry which is preliminary data.</text>
</comment>
<gene>
    <name evidence="2" type="ORF">ECRASSUSDP1_LOCUS3155</name>
</gene>
<organism evidence="2 3">
    <name type="scientific">Euplotes crassus</name>
    <dbReference type="NCBI Taxonomy" id="5936"/>
    <lineage>
        <taxon>Eukaryota</taxon>
        <taxon>Sar</taxon>
        <taxon>Alveolata</taxon>
        <taxon>Ciliophora</taxon>
        <taxon>Intramacronucleata</taxon>
        <taxon>Spirotrichea</taxon>
        <taxon>Hypotrichia</taxon>
        <taxon>Euplotida</taxon>
        <taxon>Euplotidae</taxon>
        <taxon>Moneuplotes</taxon>
    </lineage>
</organism>
<sequence>MEHIHKSKPFYKHSTHGDHKKKAEELLKKYCQGLANLRRKKGNSRKNRRELKVNKTPGGRKVLAEGGLVGTQKGLNTSQRAYTPFIGDISRGLMKENEFQSCFRVPSSSQMSQYKMERKRRLNKSQQMKRRAYNNSLISSEGVFQSTINKDSAMNYFKPKKIDMSQLKPTNNLNKMMKKDSDIFSLENKLGYYKTESKKSLKGYLNALRSAQMNLKAAEQHTKDILSYQNSKFKDSAISKMKSENIVETPTNNEYAVSFKEYESNYNRKNVHSRDSSKNPRQRVLSTKDFSPGGASPYRMDKNHNYNSSYPRLSGKQVTNPRMGKLQSLKERKRHTMRQWMRSSTRRRRVIKNMSKPVIRKKRPVTTGY</sequence>
<feature type="compositionally biased region" description="Polar residues" evidence="1">
    <location>
        <begin position="305"/>
        <end position="319"/>
    </location>
</feature>
<feature type="region of interest" description="Disordered" evidence="1">
    <location>
        <begin position="268"/>
        <end position="319"/>
    </location>
</feature>
<feature type="compositionally biased region" description="Basic residues" evidence="1">
    <location>
        <begin position="40"/>
        <end position="49"/>
    </location>
</feature>
<reference evidence="2" key="1">
    <citation type="submission" date="2023-07" db="EMBL/GenBank/DDBJ databases">
        <authorList>
            <consortium name="AG Swart"/>
            <person name="Singh M."/>
            <person name="Singh A."/>
            <person name="Seah K."/>
            <person name="Emmerich C."/>
        </authorList>
    </citation>
    <scope>NUCLEOTIDE SEQUENCE</scope>
    <source>
        <strain evidence="2">DP1</strain>
    </source>
</reference>
<protein>
    <submittedName>
        <fullName evidence="2">Uncharacterized protein</fullName>
    </submittedName>
</protein>
<accession>A0AAD1U3Y7</accession>
<keyword evidence="3" id="KW-1185">Reference proteome</keyword>
<feature type="region of interest" description="Disordered" evidence="1">
    <location>
        <begin position="40"/>
        <end position="59"/>
    </location>
</feature>
<feature type="region of interest" description="Disordered" evidence="1">
    <location>
        <begin position="1"/>
        <end position="21"/>
    </location>
</feature>
<name>A0AAD1U3Y7_EUPCR</name>
<evidence type="ECO:0000313" key="3">
    <source>
        <dbReference type="Proteomes" id="UP001295684"/>
    </source>
</evidence>
<dbReference type="EMBL" id="CAMPGE010003020">
    <property type="protein sequence ID" value="CAI2361842.1"/>
    <property type="molecule type" value="Genomic_DNA"/>
</dbReference>
<evidence type="ECO:0000313" key="2">
    <source>
        <dbReference type="EMBL" id="CAI2361842.1"/>
    </source>
</evidence>